<proteinExistence type="predicted"/>
<dbReference type="InterPro" id="IPR011004">
    <property type="entry name" value="Trimer_LpxA-like_sf"/>
</dbReference>
<sequence>MVFGYAQIQGNAIVAEDAIVYGNAIITDSAKVYGKAQVYGHAYIDGESIISENKHIFENIQSWNNIDSLEVINTNIGSKTDDYILYANGRHQIPIEIYFKSWDKKKREIKIEEDEIFENIEIVDKGNGKLYNDYYLSGKPGGFVYPEVSDFFDEHISKCTIYISTFKELDEILLDITILIKKKVFYLYNDIKIKVIPPRVYTSEDVLNYDNIQPIIEKDIGGYNCILSKYYIKLKNSSEFFMAKGKYPEDNWFYYIQKGNYKGCCTTTDNNIKFEPSSFFTKEFIFTTHWSVSVISEHHEEDGLCFWSYRIWHSDLQNYNEWGGEINFSLFDQYGNEAKMMAKVIEDEKLTFHFQ</sequence>
<accession>A0A198F7G2</accession>
<evidence type="ECO:0000313" key="2">
    <source>
        <dbReference type="Proteomes" id="UP000094023"/>
    </source>
</evidence>
<dbReference type="Proteomes" id="UP000094023">
    <property type="component" value="Unassembled WGS sequence"/>
</dbReference>
<protein>
    <recommendedName>
        <fullName evidence="3">Transferase</fullName>
    </recommendedName>
</protein>
<evidence type="ECO:0008006" key="3">
    <source>
        <dbReference type="Google" id="ProtNLM"/>
    </source>
</evidence>
<dbReference type="AlphaFoldDB" id="A0A198F7G2"/>
<organism evidence="1 2">
    <name type="scientific">Proteus myxofaciens ATCC 19692</name>
    <dbReference type="NCBI Taxonomy" id="1354337"/>
    <lineage>
        <taxon>Bacteria</taxon>
        <taxon>Pseudomonadati</taxon>
        <taxon>Pseudomonadota</taxon>
        <taxon>Gammaproteobacteria</taxon>
        <taxon>Enterobacterales</taxon>
        <taxon>Morganellaceae</taxon>
        <taxon>Proteus</taxon>
    </lineage>
</organism>
<keyword evidence="2" id="KW-1185">Reference proteome</keyword>
<comment type="caution">
    <text evidence="1">The sequence shown here is derived from an EMBL/GenBank/DDBJ whole genome shotgun (WGS) entry which is preliminary data.</text>
</comment>
<dbReference type="EMBL" id="LXEN01000158">
    <property type="protein sequence ID" value="OAT20725.1"/>
    <property type="molecule type" value="Genomic_DNA"/>
</dbReference>
<dbReference type="SUPFAM" id="SSF51161">
    <property type="entry name" value="Trimeric LpxA-like enzymes"/>
    <property type="match status" value="1"/>
</dbReference>
<dbReference type="STRING" id="1354337.M983_3194"/>
<name>A0A198F7G2_9GAMM</name>
<evidence type="ECO:0000313" key="1">
    <source>
        <dbReference type="EMBL" id="OAT20725.1"/>
    </source>
</evidence>
<gene>
    <name evidence="1" type="ORF">M983_3194</name>
</gene>
<reference evidence="1 2" key="1">
    <citation type="submission" date="2016-04" db="EMBL/GenBank/DDBJ databases">
        <title>ATOL: Assembling a taxonomically balanced genome-scale reconstruction of the evolutionary history of the Enterobacteriaceae.</title>
        <authorList>
            <person name="Plunkett G.III."/>
            <person name="Neeno-Eckwall E.C."/>
            <person name="Glasner J.D."/>
            <person name="Perna N.T."/>
        </authorList>
    </citation>
    <scope>NUCLEOTIDE SEQUENCE [LARGE SCALE GENOMIC DNA]</scope>
    <source>
        <strain evidence="1 2">ATCC 19692</strain>
    </source>
</reference>